<dbReference type="InterPro" id="IPR015421">
    <property type="entry name" value="PyrdxlP-dep_Trfase_major"/>
</dbReference>
<protein>
    <recommendedName>
        <fullName evidence="6">Aminotransferase</fullName>
        <ecNumber evidence="6">2.6.1.-</ecNumber>
    </recommendedName>
</protein>
<gene>
    <name evidence="8" type="primary">aspC</name>
    <name evidence="8" type="ORF">HORIV_05010</name>
</gene>
<dbReference type="EMBL" id="AP019416">
    <property type="protein sequence ID" value="BBI48080.1"/>
    <property type="molecule type" value="Genomic_DNA"/>
</dbReference>
<keyword evidence="5" id="KW-0663">Pyridoxal phosphate</keyword>
<evidence type="ECO:0000259" key="7">
    <source>
        <dbReference type="Pfam" id="PF00155"/>
    </source>
</evidence>
<comment type="similarity">
    <text evidence="2 6">Belongs to the class-I pyridoxal-phosphate-dependent aminotransferase family.</text>
</comment>
<dbReference type="InterPro" id="IPR050596">
    <property type="entry name" value="AspAT/PAT-like"/>
</dbReference>
<proteinExistence type="inferred from homology"/>
<evidence type="ECO:0000256" key="5">
    <source>
        <dbReference type="ARBA" id="ARBA00022898"/>
    </source>
</evidence>
<dbReference type="GO" id="GO:0008483">
    <property type="term" value="F:transaminase activity"/>
    <property type="evidence" value="ECO:0007669"/>
    <property type="project" value="UniProtKB-KW"/>
</dbReference>
<feature type="domain" description="Aminotransferase class I/classII large" evidence="7">
    <location>
        <begin position="31"/>
        <end position="334"/>
    </location>
</feature>
<dbReference type="Pfam" id="PF00155">
    <property type="entry name" value="Aminotran_1_2"/>
    <property type="match status" value="1"/>
</dbReference>
<dbReference type="Gene3D" id="3.40.640.10">
    <property type="entry name" value="Type I PLP-dependent aspartate aminotransferase-like (Major domain)"/>
    <property type="match status" value="1"/>
</dbReference>
<dbReference type="PANTHER" id="PTHR46383:SF2">
    <property type="entry name" value="AMINOTRANSFERASE"/>
    <property type="match status" value="1"/>
</dbReference>
<keyword evidence="3 6" id="KW-0032">Aminotransferase</keyword>
<dbReference type="InterPro" id="IPR015424">
    <property type="entry name" value="PyrdxlP-dep_Trfase"/>
</dbReference>
<accession>A0ABM7GC59</accession>
<keyword evidence="4 6" id="KW-0808">Transferase</keyword>
<keyword evidence="9" id="KW-1185">Reference proteome</keyword>
<dbReference type="InterPro" id="IPR004838">
    <property type="entry name" value="NHTrfase_class1_PyrdxlP-BS"/>
</dbReference>
<dbReference type="SUPFAM" id="SSF53383">
    <property type="entry name" value="PLP-dependent transferases"/>
    <property type="match status" value="1"/>
</dbReference>
<evidence type="ECO:0000256" key="4">
    <source>
        <dbReference type="ARBA" id="ARBA00022679"/>
    </source>
</evidence>
<dbReference type="Proteomes" id="UP000289555">
    <property type="component" value="Chromosome"/>
</dbReference>
<evidence type="ECO:0000256" key="2">
    <source>
        <dbReference type="ARBA" id="ARBA00007441"/>
    </source>
</evidence>
<sequence>MAWNSRVDHVAPFRVMHLLEMAQAREAAGFDVIHLEVGEPDFATPEPIIAAGQAALANGHTRYTPAAGLPALREAIAGHYAEHFNANVDPARILVTPGASGALLLASQLLVESGSRVLMADPNYPCNRHFMALAGAEIDAVSVGRDSGWQLDAALIVQHWREDTSLAMLASPSNPTGHTLSAQQLSAVLDAVAEREGEVIVDEIYQGLNYDDAPLSATSLSANAFVVNSFSKYFGMTGWRLGWLVAPEHAVEPLTRLAQNMFLAAPTPSQHAALAAFTPECRGILEQRRETLKERRQVLLEGLADLGLAPDLPPQGAFYLWLDISRYSRDSQAFASAYCRRRTWRLPRESTLPCVAASTMCALPSPIRLPAWKRRWRGLPALWADCDAQLPRACARHATQTLQTLSCRCALG</sequence>
<dbReference type="InterPro" id="IPR004839">
    <property type="entry name" value="Aminotransferase_I/II_large"/>
</dbReference>
<reference evidence="9" key="1">
    <citation type="journal article" date="2019" name="Microbiol. Resour. Announc.">
        <title>Complete Genome Sequence of Halomonas olivaria, a Moderately Halophilic Bacterium Isolated from Olive Processing Effluents, Obtained by Nanopore Sequencing.</title>
        <authorList>
            <person name="Nagata S."/>
            <person name="Ii K.M."/>
            <person name="Tsukimi T."/>
            <person name="Miura M.C."/>
            <person name="Galipon J."/>
            <person name="Arakawa K."/>
        </authorList>
    </citation>
    <scope>NUCLEOTIDE SEQUENCE [LARGE SCALE GENOMIC DNA]</scope>
    <source>
        <strain evidence="9">TYRC17</strain>
    </source>
</reference>
<name>A0ABM7GC59_9GAMM</name>
<comment type="cofactor">
    <cofactor evidence="1 6">
        <name>pyridoxal 5'-phosphate</name>
        <dbReference type="ChEBI" id="CHEBI:597326"/>
    </cofactor>
</comment>
<dbReference type="PROSITE" id="PS00105">
    <property type="entry name" value="AA_TRANSFER_CLASS_1"/>
    <property type="match status" value="1"/>
</dbReference>
<dbReference type="CDD" id="cd00609">
    <property type="entry name" value="AAT_like"/>
    <property type="match status" value="1"/>
</dbReference>
<evidence type="ECO:0000256" key="1">
    <source>
        <dbReference type="ARBA" id="ARBA00001933"/>
    </source>
</evidence>
<evidence type="ECO:0000313" key="9">
    <source>
        <dbReference type="Proteomes" id="UP000289555"/>
    </source>
</evidence>
<dbReference type="PANTHER" id="PTHR46383">
    <property type="entry name" value="ASPARTATE AMINOTRANSFERASE"/>
    <property type="match status" value="1"/>
</dbReference>
<evidence type="ECO:0000256" key="3">
    <source>
        <dbReference type="ARBA" id="ARBA00022576"/>
    </source>
</evidence>
<dbReference type="EC" id="2.6.1.-" evidence="6"/>
<organism evidence="8 9">
    <name type="scientific">Vreelandella olivaria</name>
    <dbReference type="NCBI Taxonomy" id="390919"/>
    <lineage>
        <taxon>Bacteria</taxon>
        <taxon>Pseudomonadati</taxon>
        <taxon>Pseudomonadota</taxon>
        <taxon>Gammaproteobacteria</taxon>
        <taxon>Oceanospirillales</taxon>
        <taxon>Halomonadaceae</taxon>
        <taxon>Vreelandella</taxon>
    </lineage>
</organism>
<evidence type="ECO:0000313" key="8">
    <source>
        <dbReference type="EMBL" id="BBI48080.1"/>
    </source>
</evidence>
<evidence type="ECO:0000256" key="6">
    <source>
        <dbReference type="RuleBase" id="RU000481"/>
    </source>
</evidence>